<dbReference type="Gene3D" id="3.90.180.10">
    <property type="entry name" value="Medium-chain alcohol dehydrogenases, catalytic domain"/>
    <property type="match status" value="1"/>
</dbReference>
<dbReference type="EMBL" id="CP077074">
    <property type="protein sequence ID" value="QXH38410.1"/>
    <property type="molecule type" value="Genomic_DNA"/>
</dbReference>
<dbReference type="Pfam" id="PF00107">
    <property type="entry name" value="ADH_zinc_N"/>
    <property type="match status" value="1"/>
</dbReference>
<dbReference type="SUPFAM" id="SSF51735">
    <property type="entry name" value="NAD(P)-binding Rossmann-fold domains"/>
    <property type="match status" value="1"/>
</dbReference>
<reference evidence="2" key="1">
    <citation type="submission" date="2021-06" db="EMBL/GenBank/DDBJ databases">
        <title>Updating the genus Pseudomonas: Description of 43 new species and partition of the Pseudomonas putida group.</title>
        <authorList>
            <person name="Girard L."/>
            <person name="Lood C."/>
            <person name="Vandamme P."/>
            <person name="Rokni-Zadeh H."/>
            <person name="van Noort V."/>
            <person name="Hofte M."/>
            <person name="Lavigne R."/>
            <person name="De Mot R."/>
        </authorList>
    </citation>
    <scope>NUCLEOTIDE SEQUENCE</scope>
    <source>
        <strain evidence="2">CMR12a</strain>
    </source>
</reference>
<dbReference type="Pfam" id="PF08240">
    <property type="entry name" value="ADH_N"/>
    <property type="match status" value="1"/>
</dbReference>
<dbReference type="RefSeq" id="WP_124348178.1">
    <property type="nucleotide sequence ID" value="NZ_CP027706.1"/>
</dbReference>
<dbReference type="InterPro" id="IPR013149">
    <property type="entry name" value="ADH-like_C"/>
</dbReference>
<protein>
    <submittedName>
        <fullName evidence="2">Zinc-binding dehydrogenase</fullName>
    </submittedName>
</protein>
<dbReference type="Gene3D" id="3.40.50.720">
    <property type="entry name" value="NAD(P)-binding Rossmann-like Domain"/>
    <property type="match status" value="1"/>
</dbReference>
<dbReference type="InterPro" id="IPR036291">
    <property type="entry name" value="NAD(P)-bd_dom_sf"/>
</dbReference>
<feature type="domain" description="Enoyl reductase (ER)" evidence="1">
    <location>
        <begin position="14"/>
        <end position="325"/>
    </location>
</feature>
<keyword evidence="3" id="KW-1185">Reference proteome</keyword>
<dbReference type="PANTHER" id="PTHR43482:SF1">
    <property type="entry name" value="PROTEIN AST1-RELATED"/>
    <property type="match status" value="1"/>
</dbReference>
<name>A0ABX8ML76_9PSED</name>
<dbReference type="SUPFAM" id="SSF50129">
    <property type="entry name" value="GroES-like"/>
    <property type="match status" value="1"/>
</dbReference>
<dbReference type="Proteomes" id="UP000693952">
    <property type="component" value="Chromosome"/>
</dbReference>
<sequence length="334" mass="35976">MPTEYVAWGWTRGSGLPGLRSIRKALPQPSANQLLVANSVIALNPVDWKMIEWGHDDWRDGHVPGVDGVGVVVTAGPDASIRPGTRVAYHQGLSADGSFAEYSLIDARAAIVLPDELDDAVAAALPCPGLTALQALDKLPQAGVGDVLVVGAGGAVGSLLAQMAVQRGMRVWATASPKHHEQLLEQGVLGVFDYHRPEWQSELQARLGSRRLSAIFDTVSARHAANLAELLGYNGHLVCIQDRQETAPLPAFSTAVSLHEVALNSLHVHGVEADWQRYQQQGAYLLQQVAQGQLRASPLLPFDFNELPAKLEALRDAEQHGKWITRLQPGQVPA</sequence>
<organism evidence="2 3">
    <name type="scientific">Pseudomonas sessilinigenes</name>
    <dbReference type="NCBI Taxonomy" id="658629"/>
    <lineage>
        <taxon>Bacteria</taxon>
        <taxon>Pseudomonadati</taxon>
        <taxon>Pseudomonadota</taxon>
        <taxon>Gammaproteobacteria</taxon>
        <taxon>Pseudomonadales</taxon>
        <taxon>Pseudomonadaceae</taxon>
        <taxon>Pseudomonas</taxon>
    </lineage>
</organism>
<dbReference type="PANTHER" id="PTHR43482">
    <property type="entry name" value="PROTEIN AST1-RELATED"/>
    <property type="match status" value="1"/>
</dbReference>
<dbReference type="InterPro" id="IPR013154">
    <property type="entry name" value="ADH-like_N"/>
</dbReference>
<evidence type="ECO:0000259" key="1">
    <source>
        <dbReference type="SMART" id="SM00829"/>
    </source>
</evidence>
<proteinExistence type="predicted"/>
<gene>
    <name evidence="2" type="ORF">KSS89_19295</name>
</gene>
<dbReference type="InterPro" id="IPR052585">
    <property type="entry name" value="Lipid_raft_assoc_Zn_ADH"/>
</dbReference>
<dbReference type="InterPro" id="IPR020843">
    <property type="entry name" value="ER"/>
</dbReference>
<evidence type="ECO:0000313" key="3">
    <source>
        <dbReference type="Proteomes" id="UP000693952"/>
    </source>
</evidence>
<evidence type="ECO:0000313" key="2">
    <source>
        <dbReference type="EMBL" id="QXH38410.1"/>
    </source>
</evidence>
<dbReference type="InterPro" id="IPR011032">
    <property type="entry name" value="GroES-like_sf"/>
</dbReference>
<accession>A0ABX8ML76</accession>
<dbReference type="SMART" id="SM00829">
    <property type="entry name" value="PKS_ER"/>
    <property type="match status" value="1"/>
</dbReference>